<dbReference type="EMBL" id="FR695877">
    <property type="protein sequence ID" value="CBX31200.1"/>
    <property type="molecule type" value="Genomic_DNA"/>
</dbReference>
<dbReference type="InterPro" id="IPR052062">
    <property type="entry name" value="Murein_DD/LD_carboxypeptidase"/>
</dbReference>
<dbReference type="PANTHER" id="PTHR47360:SF1">
    <property type="entry name" value="ENDOPEPTIDASE NLPC-RELATED"/>
    <property type="match status" value="1"/>
</dbReference>
<dbReference type="GO" id="GO:0008234">
    <property type="term" value="F:cysteine-type peptidase activity"/>
    <property type="evidence" value="ECO:0007669"/>
    <property type="project" value="UniProtKB-KW"/>
</dbReference>
<dbReference type="PANTHER" id="PTHR47360">
    <property type="entry name" value="MUREIN DD-ENDOPEPTIDASE MEPS/MUREIN LD-CARBOXYPEPTIDASE"/>
    <property type="match status" value="1"/>
</dbReference>
<dbReference type="MEROPS" id="C40.004"/>
<keyword evidence="5" id="KW-0788">Thiol protease</keyword>
<dbReference type="PROSITE" id="PS51257">
    <property type="entry name" value="PROKAR_LIPOPROTEIN"/>
    <property type="match status" value="1"/>
</dbReference>
<keyword evidence="3" id="KW-0732">Signal</keyword>
<dbReference type="Gene3D" id="3.90.1720.10">
    <property type="entry name" value="endopeptidase domain like (from Nostoc punctiforme)"/>
    <property type="match status" value="1"/>
</dbReference>
<name>E1YM67_9BACT</name>
<evidence type="ECO:0000256" key="2">
    <source>
        <dbReference type="ARBA" id="ARBA00022670"/>
    </source>
</evidence>
<dbReference type="SUPFAM" id="SSF54001">
    <property type="entry name" value="Cysteine proteinases"/>
    <property type="match status" value="1"/>
</dbReference>
<comment type="similarity">
    <text evidence="1">Belongs to the peptidase C40 family.</text>
</comment>
<dbReference type="AlphaFoldDB" id="E1YM67"/>
<evidence type="ECO:0000256" key="3">
    <source>
        <dbReference type="ARBA" id="ARBA00022729"/>
    </source>
</evidence>
<dbReference type="GO" id="GO:0006508">
    <property type="term" value="P:proteolysis"/>
    <property type="evidence" value="ECO:0007669"/>
    <property type="project" value="UniProtKB-KW"/>
</dbReference>
<gene>
    <name evidence="7" type="ORF">N47_E47120</name>
</gene>
<dbReference type="PROSITE" id="PS51935">
    <property type="entry name" value="NLPC_P60"/>
    <property type="match status" value="1"/>
</dbReference>
<keyword evidence="4" id="KW-0378">Hydrolase</keyword>
<organism evidence="7">
    <name type="scientific">uncultured Desulfobacterium sp</name>
    <dbReference type="NCBI Taxonomy" id="201089"/>
    <lineage>
        <taxon>Bacteria</taxon>
        <taxon>Pseudomonadati</taxon>
        <taxon>Thermodesulfobacteriota</taxon>
        <taxon>Desulfobacteria</taxon>
        <taxon>Desulfobacterales</taxon>
        <taxon>Desulfobacteriaceae</taxon>
        <taxon>Desulfobacterium</taxon>
        <taxon>environmental samples</taxon>
    </lineage>
</organism>
<evidence type="ECO:0000256" key="1">
    <source>
        <dbReference type="ARBA" id="ARBA00007074"/>
    </source>
</evidence>
<feature type="domain" description="NlpC/P60" evidence="6">
    <location>
        <begin position="46"/>
        <end position="167"/>
    </location>
</feature>
<keyword evidence="2" id="KW-0645">Protease</keyword>
<evidence type="ECO:0000256" key="4">
    <source>
        <dbReference type="ARBA" id="ARBA00022801"/>
    </source>
</evidence>
<evidence type="ECO:0000313" key="7">
    <source>
        <dbReference type="EMBL" id="CBX31200.1"/>
    </source>
</evidence>
<accession>E1YM67</accession>
<dbReference type="InterPro" id="IPR000064">
    <property type="entry name" value="NLP_P60_dom"/>
</dbReference>
<evidence type="ECO:0000259" key="6">
    <source>
        <dbReference type="PROSITE" id="PS51935"/>
    </source>
</evidence>
<dbReference type="InterPro" id="IPR038765">
    <property type="entry name" value="Papain-like_cys_pep_sf"/>
</dbReference>
<evidence type="ECO:0000256" key="5">
    <source>
        <dbReference type="ARBA" id="ARBA00022807"/>
    </source>
</evidence>
<reference evidence="7" key="1">
    <citation type="journal article" date="2011" name="Environ. Microbiol.">
        <title>Genomic insights into the metabolic potential of the polycyclic aromatic hydrocarbon degrading sulfate-reducing Deltaproteobacterium N47.</title>
        <authorList>
            <person name="Bergmann F."/>
            <person name="Selesi D."/>
            <person name="Weinmaier T."/>
            <person name="Tischler P."/>
            <person name="Rattei T."/>
            <person name="Meckenstock R.U."/>
        </authorList>
    </citation>
    <scope>NUCLEOTIDE SEQUENCE</scope>
</reference>
<dbReference type="Pfam" id="PF00877">
    <property type="entry name" value="NLPC_P60"/>
    <property type="match status" value="1"/>
</dbReference>
<proteinExistence type="inferred from homology"/>
<sequence>MRTYGLVCKAMKTIKYIFFVYFLLLLISGCTAKYGIKTDSASRYNEFTEQQLRKEVELWLDVPHCMGGTDTDGIDCSGFVMVVYDKLFEIKLPRDTQHQVLAGTPVNKNDLRAGDLVFFIPPGMKGHVGIYLGNGEFAHTSSRKGVMVSMLSDPYWNKHYLTSRRIFQ</sequence>
<protein>
    <recommendedName>
        <fullName evidence="6">NlpC/P60 domain-containing protein</fullName>
    </recommendedName>
</protein>